<dbReference type="Proteomes" id="UP000464186">
    <property type="component" value="Chromosome"/>
</dbReference>
<evidence type="ECO:0000313" key="2">
    <source>
        <dbReference type="Proteomes" id="UP000464186"/>
    </source>
</evidence>
<sequence>MRSDATPRRIVILPHQLLRRCVQRQWSNLTKGQHVELRRHGKAVDAGRIDDVAASADVIWLFSDHQTRRYMIHRSDGLDVWVWSVRAR</sequence>
<evidence type="ECO:0000313" key="1">
    <source>
        <dbReference type="EMBL" id="QHK18506.1"/>
    </source>
</evidence>
<gene>
    <name evidence="1" type="ORF">GU243_00445</name>
</gene>
<proteinExistence type="predicted"/>
<dbReference type="EMBL" id="CP047898">
    <property type="protein sequence ID" value="QHK18506.1"/>
    <property type="molecule type" value="Genomic_DNA"/>
</dbReference>
<protein>
    <submittedName>
        <fullName evidence="1">Uncharacterized protein</fullName>
    </submittedName>
</protein>
<dbReference type="KEGG" id="psey:GU243_00445"/>
<keyword evidence="2" id="KW-1185">Reference proteome</keyword>
<name>A0A6P1NE22_9MICC</name>
<dbReference type="AlphaFoldDB" id="A0A6P1NE22"/>
<organism evidence="1 2">
    <name type="scientific">Pseudarthrobacter psychrotolerans</name>
    <dbReference type="NCBI Taxonomy" id="2697569"/>
    <lineage>
        <taxon>Bacteria</taxon>
        <taxon>Bacillati</taxon>
        <taxon>Actinomycetota</taxon>
        <taxon>Actinomycetes</taxon>
        <taxon>Micrococcales</taxon>
        <taxon>Micrococcaceae</taxon>
        <taxon>Pseudarthrobacter</taxon>
    </lineage>
</organism>
<accession>A0A6P1NE22</accession>
<reference evidence="1 2" key="1">
    <citation type="submission" date="2020-01" db="EMBL/GenBank/DDBJ databases">
        <title>Pseudarthrobacter psychrotolerans sp. nov., isolated from antarctic soil.</title>
        <authorList>
            <person name="Shin Y."/>
            <person name="Park W."/>
        </authorList>
    </citation>
    <scope>NUCLEOTIDE SEQUENCE [LARGE SCALE GENOMIC DNA]</scope>
    <source>
        <strain evidence="1 2">YJ56</strain>
    </source>
</reference>